<protein>
    <submittedName>
        <fullName evidence="4">Zn-ribbon domain-containing OB-fold protein</fullName>
    </submittedName>
</protein>
<evidence type="ECO:0000313" key="4">
    <source>
        <dbReference type="EMBL" id="MFC5745294.1"/>
    </source>
</evidence>
<gene>
    <name evidence="4" type="ORF">ACFPZN_06720</name>
</gene>
<name>A0ABW0ZPS9_9ACTN</name>
<dbReference type="InterPro" id="IPR022002">
    <property type="entry name" value="ChsH2_Znr"/>
</dbReference>
<evidence type="ECO:0000259" key="2">
    <source>
        <dbReference type="Pfam" id="PF01796"/>
    </source>
</evidence>
<dbReference type="PANTHER" id="PTHR34075:SF5">
    <property type="entry name" value="BLR3430 PROTEIN"/>
    <property type="match status" value="1"/>
</dbReference>
<feature type="domain" description="ChsH2 rubredoxin-like zinc ribbon" evidence="3">
    <location>
        <begin position="36"/>
        <end position="70"/>
    </location>
</feature>
<feature type="region of interest" description="Disordered" evidence="1">
    <location>
        <begin position="1"/>
        <end position="22"/>
    </location>
</feature>
<proteinExistence type="predicted"/>
<keyword evidence="5" id="KW-1185">Reference proteome</keyword>
<organism evidence="4 5">
    <name type="scientific">Actinomadura rugatobispora</name>
    <dbReference type="NCBI Taxonomy" id="1994"/>
    <lineage>
        <taxon>Bacteria</taxon>
        <taxon>Bacillati</taxon>
        <taxon>Actinomycetota</taxon>
        <taxon>Actinomycetes</taxon>
        <taxon>Streptosporangiales</taxon>
        <taxon>Thermomonosporaceae</taxon>
        <taxon>Actinomadura</taxon>
    </lineage>
</organism>
<dbReference type="SUPFAM" id="SSF50249">
    <property type="entry name" value="Nucleic acid-binding proteins"/>
    <property type="match status" value="1"/>
</dbReference>
<evidence type="ECO:0000256" key="1">
    <source>
        <dbReference type="SAM" id="MobiDB-lite"/>
    </source>
</evidence>
<accession>A0ABW0ZPS9</accession>
<dbReference type="InterPro" id="IPR052513">
    <property type="entry name" value="Thioester_dehydratase-like"/>
</dbReference>
<dbReference type="RefSeq" id="WP_378280918.1">
    <property type="nucleotide sequence ID" value="NZ_JBHSON010000007.1"/>
</dbReference>
<dbReference type="Gene3D" id="6.10.30.10">
    <property type="match status" value="1"/>
</dbReference>
<dbReference type="Pfam" id="PF12172">
    <property type="entry name" value="zf-ChsH2"/>
    <property type="match status" value="1"/>
</dbReference>
<dbReference type="InterPro" id="IPR002878">
    <property type="entry name" value="ChsH2_C"/>
</dbReference>
<reference evidence="5" key="1">
    <citation type="journal article" date="2019" name="Int. J. Syst. Evol. Microbiol.">
        <title>The Global Catalogue of Microorganisms (GCM) 10K type strain sequencing project: providing services to taxonomists for standard genome sequencing and annotation.</title>
        <authorList>
            <consortium name="The Broad Institute Genomics Platform"/>
            <consortium name="The Broad Institute Genome Sequencing Center for Infectious Disease"/>
            <person name="Wu L."/>
            <person name="Ma J."/>
        </authorList>
    </citation>
    <scope>NUCLEOTIDE SEQUENCE [LARGE SCALE GENOMIC DNA]</scope>
    <source>
        <strain evidence="5">KCTC 42087</strain>
    </source>
</reference>
<sequence length="161" mass="17069">MDERRPIVNAGTPAGAGSPPLRPLPALTPETRPFFTAGLSGELVITTCSDCGHLSHPPLPVCSSCSSRAVAPRPVSGRARVEAFTINHYPWHPAFPPPYVVAIVSLVEQDDVRLTTNIVDCDPAAVHIGMRVAVRFAVETDDAGEQVALPEFAPAPEVTDV</sequence>
<comment type="caution">
    <text evidence="4">The sequence shown here is derived from an EMBL/GenBank/DDBJ whole genome shotgun (WGS) entry which is preliminary data.</text>
</comment>
<dbReference type="InterPro" id="IPR012340">
    <property type="entry name" value="NA-bd_OB-fold"/>
</dbReference>
<evidence type="ECO:0000259" key="3">
    <source>
        <dbReference type="Pfam" id="PF12172"/>
    </source>
</evidence>
<dbReference type="PANTHER" id="PTHR34075">
    <property type="entry name" value="BLR3430 PROTEIN"/>
    <property type="match status" value="1"/>
</dbReference>
<feature type="domain" description="ChsH2 C-terminal OB-fold" evidence="2">
    <location>
        <begin position="73"/>
        <end position="136"/>
    </location>
</feature>
<evidence type="ECO:0000313" key="5">
    <source>
        <dbReference type="Proteomes" id="UP001596074"/>
    </source>
</evidence>
<dbReference type="Proteomes" id="UP001596074">
    <property type="component" value="Unassembled WGS sequence"/>
</dbReference>
<dbReference type="EMBL" id="JBHSON010000007">
    <property type="protein sequence ID" value="MFC5745294.1"/>
    <property type="molecule type" value="Genomic_DNA"/>
</dbReference>
<dbReference type="Pfam" id="PF01796">
    <property type="entry name" value="OB_ChsH2_C"/>
    <property type="match status" value="1"/>
</dbReference>